<dbReference type="EMBL" id="LWDD02000585">
    <property type="protein sequence ID" value="KAE8258484.1"/>
    <property type="molecule type" value="Genomic_DNA"/>
</dbReference>
<comment type="caution">
    <text evidence="1">The sequence shown here is derived from an EMBL/GenBank/DDBJ whole genome shotgun (WGS) entry which is preliminary data.</text>
</comment>
<gene>
    <name evidence="1" type="ORF">A4X03_0g4361</name>
</gene>
<dbReference type="AlphaFoldDB" id="A0A8T8TCT9"/>
<organism evidence="1 2">
    <name type="scientific">Tilletia caries</name>
    <name type="common">wheat bunt fungus</name>
    <dbReference type="NCBI Taxonomy" id="13290"/>
    <lineage>
        <taxon>Eukaryota</taxon>
        <taxon>Fungi</taxon>
        <taxon>Dikarya</taxon>
        <taxon>Basidiomycota</taxon>
        <taxon>Ustilaginomycotina</taxon>
        <taxon>Exobasidiomycetes</taxon>
        <taxon>Tilletiales</taxon>
        <taxon>Tilletiaceae</taxon>
        <taxon>Tilletia</taxon>
    </lineage>
</organism>
<evidence type="ECO:0000313" key="2">
    <source>
        <dbReference type="Proteomes" id="UP000077671"/>
    </source>
</evidence>
<sequence length="80" mass="8298">MIANHAPNVCRLVRQNYTSFSSSAASALFTWKQAFTIPGSIISQVDELSEEVLSVALDVGTGEGGMGAVSGVKAIVGKLL</sequence>
<reference evidence="1" key="2">
    <citation type="journal article" date="2019" name="IMA Fungus">
        <title>Genome sequencing and comparison of five Tilletia species to identify candidate genes for the detection of regulated species infecting wheat.</title>
        <authorList>
            <person name="Nguyen H.D.T."/>
            <person name="Sultana T."/>
            <person name="Kesanakurti P."/>
            <person name="Hambleton S."/>
        </authorList>
    </citation>
    <scope>NUCLEOTIDE SEQUENCE</scope>
    <source>
        <strain evidence="1">DAOMC 238032</strain>
    </source>
</reference>
<protein>
    <submittedName>
        <fullName evidence="1">Uncharacterized protein</fullName>
    </submittedName>
</protein>
<proteinExistence type="predicted"/>
<dbReference type="Proteomes" id="UP000077671">
    <property type="component" value="Unassembled WGS sequence"/>
</dbReference>
<reference evidence="1" key="1">
    <citation type="submission" date="2016-04" db="EMBL/GenBank/DDBJ databases">
        <authorList>
            <person name="Nguyen H.D."/>
            <person name="Kesanakurti P."/>
            <person name="Cullis J."/>
            <person name="Levesque C.A."/>
            <person name="Hambleton S."/>
        </authorList>
    </citation>
    <scope>NUCLEOTIDE SEQUENCE</scope>
    <source>
        <strain evidence="1">DAOMC 238032</strain>
    </source>
</reference>
<accession>A0A8T8TCT9</accession>
<evidence type="ECO:0000313" key="1">
    <source>
        <dbReference type="EMBL" id="KAE8258484.1"/>
    </source>
</evidence>
<name>A0A8T8TCT9_9BASI</name>